<dbReference type="GeneTree" id="ENSGT00960000192964"/>
<proteinExistence type="predicted"/>
<accession>A0A8C8ZTJ0</accession>
<dbReference type="AlphaFoldDB" id="A0A8C8ZTJ0"/>
<dbReference type="Ensembl" id="ENSPSMT00000027487.1">
    <property type="protein sequence ID" value="ENSPSMP00000023668.1"/>
    <property type="gene ID" value="ENSPSMG00000016727.1"/>
</dbReference>
<organism evidence="1 2">
    <name type="scientific">Prolemur simus</name>
    <name type="common">Greater bamboo lemur</name>
    <name type="synonym">Hapalemur simus</name>
    <dbReference type="NCBI Taxonomy" id="1328070"/>
    <lineage>
        <taxon>Eukaryota</taxon>
        <taxon>Metazoa</taxon>
        <taxon>Chordata</taxon>
        <taxon>Craniata</taxon>
        <taxon>Vertebrata</taxon>
        <taxon>Euteleostomi</taxon>
        <taxon>Mammalia</taxon>
        <taxon>Eutheria</taxon>
        <taxon>Euarchontoglires</taxon>
        <taxon>Primates</taxon>
        <taxon>Strepsirrhini</taxon>
        <taxon>Lemuriformes</taxon>
        <taxon>Lemuridae</taxon>
        <taxon>Prolemur</taxon>
    </lineage>
</organism>
<evidence type="ECO:0000313" key="2">
    <source>
        <dbReference type="Proteomes" id="UP000694414"/>
    </source>
</evidence>
<reference evidence="1" key="2">
    <citation type="submission" date="2025-09" db="UniProtKB">
        <authorList>
            <consortium name="Ensembl"/>
        </authorList>
    </citation>
    <scope>IDENTIFICATION</scope>
</reference>
<name>A0A8C8ZTJ0_PROSS</name>
<dbReference type="Proteomes" id="UP000694414">
    <property type="component" value="Unplaced"/>
</dbReference>
<evidence type="ECO:0000313" key="1">
    <source>
        <dbReference type="Ensembl" id="ENSPSMP00000023668.1"/>
    </source>
</evidence>
<protein>
    <submittedName>
        <fullName evidence="1">Uncharacterized protein</fullName>
    </submittedName>
</protein>
<keyword evidence="2" id="KW-1185">Reference proteome</keyword>
<dbReference type="PRINTS" id="PR01721">
    <property type="entry name" value="FRACTALKINE"/>
</dbReference>
<sequence>MGGEAADSRKSACVSVLRQRSMLAWPHAYKHLCTNNHLGVRKCNITCHKMTSELNVNLLIGYRRNQESCGKRAIM</sequence>
<reference evidence="1" key="1">
    <citation type="submission" date="2025-08" db="UniProtKB">
        <authorList>
            <consortium name="Ensembl"/>
        </authorList>
    </citation>
    <scope>IDENTIFICATION</scope>
</reference>